<accession>A0A371XBW9</accession>
<proteinExistence type="predicted"/>
<dbReference type="EMBL" id="QURN01000011">
    <property type="protein sequence ID" value="RFC66726.1"/>
    <property type="molecule type" value="Genomic_DNA"/>
</dbReference>
<comment type="caution">
    <text evidence="1">The sequence shown here is derived from an EMBL/GenBank/DDBJ whole genome shotgun (WGS) entry which is preliminary data.</text>
</comment>
<name>A0A371XBW9_9HYPH</name>
<gene>
    <name evidence="1" type="ORF">DY251_14385</name>
</gene>
<dbReference type="AlphaFoldDB" id="A0A371XBW9"/>
<reference evidence="2" key="1">
    <citation type="submission" date="2018-08" db="EMBL/GenBank/DDBJ databases">
        <authorList>
            <person name="Im W.T."/>
        </authorList>
    </citation>
    <scope>NUCLEOTIDE SEQUENCE [LARGE SCALE GENOMIC DNA]</scope>
    <source>
        <strain evidence="2">LA-28</strain>
    </source>
</reference>
<evidence type="ECO:0000313" key="1">
    <source>
        <dbReference type="EMBL" id="RFC66726.1"/>
    </source>
</evidence>
<protein>
    <submittedName>
        <fullName evidence="1">Uncharacterized protein</fullName>
    </submittedName>
</protein>
<evidence type="ECO:0000313" key="2">
    <source>
        <dbReference type="Proteomes" id="UP000262379"/>
    </source>
</evidence>
<keyword evidence="2" id="KW-1185">Reference proteome</keyword>
<dbReference type="Proteomes" id="UP000262379">
    <property type="component" value="Unassembled WGS sequence"/>
</dbReference>
<sequence>MRNDSGALSLKSLPHGVGAMKQSTGKTISRRAVLGSLCSLPLAGCQDGGASVRYRVIAKVLYNGQTHEASTVMECRYSRLKNSLVGMGGSTTLYGEALIFDLPAGGTIFILPYLRSKGGGFSEIYEPGILETLGIKNSVGGLNDDDLQRLAEAAGRMPFNFYGRYPVMVAFQDETKPKTIFEVLPGQMNESFAGVTFIGLDIEFTDAPITDLLRKRLTWLNLPSRTELFEREPPGSSKPDWELPLGHFVNDRGIGTPYFRAKGTPV</sequence>
<organism evidence="1 2">
    <name type="scientific">Mesorhizobium denitrificans</name>
    <dbReference type="NCBI Taxonomy" id="2294114"/>
    <lineage>
        <taxon>Bacteria</taxon>
        <taxon>Pseudomonadati</taxon>
        <taxon>Pseudomonadota</taxon>
        <taxon>Alphaproteobacteria</taxon>
        <taxon>Hyphomicrobiales</taxon>
        <taxon>Phyllobacteriaceae</taxon>
        <taxon>Mesorhizobium</taxon>
    </lineage>
</organism>